<dbReference type="Proteomes" id="UP000095286">
    <property type="component" value="Unplaced"/>
</dbReference>
<organism evidence="1 2">
    <name type="scientific">Rhabditophanes sp. KR3021</name>
    <dbReference type="NCBI Taxonomy" id="114890"/>
    <lineage>
        <taxon>Eukaryota</taxon>
        <taxon>Metazoa</taxon>
        <taxon>Ecdysozoa</taxon>
        <taxon>Nematoda</taxon>
        <taxon>Chromadorea</taxon>
        <taxon>Rhabditida</taxon>
        <taxon>Tylenchina</taxon>
        <taxon>Panagrolaimomorpha</taxon>
        <taxon>Strongyloidoidea</taxon>
        <taxon>Alloionematidae</taxon>
        <taxon>Rhabditophanes</taxon>
    </lineage>
</organism>
<protein>
    <submittedName>
        <fullName evidence="2">CNNM transmembrane domain-containing protein</fullName>
    </submittedName>
</protein>
<evidence type="ECO:0000313" key="1">
    <source>
        <dbReference type="Proteomes" id="UP000095286"/>
    </source>
</evidence>
<name>A0AC35TFX0_9BILA</name>
<evidence type="ECO:0000313" key="2">
    <source>
        <dbReference type="WBParaSite" id="RSKR_0000007500.1"/>
    </source>
</evidence>
<sequence>MLYGIIGTIMAISAFHHLERSFPTIYKKGMPPKAVKSTVLGHFMKSNPDHPINRGEISIEDELKNDVATLDEISEQFTDNERMLGRKKMLEHVFYLLPSIEIPFNFYIV</sequence>
<reference evidence="2" key="1">
    <citation type="submission" date="2016-11" db="UniProtKB">
        <authorList>
            <consortium name="WormBaseParasite"/>
        </authorList>
    </citation>
    <scope>IDENTIFICATION</scope>
    <source>
        <strain evidence="2">KR3021</strain>
    </source>
</reference>
<accession>A0AC35TFX0</accession>
<dbReference type="WBParaSite" id="RSKR_0000007500.1">
    <property type="protein sequence ID" value="RSKR_0000007500.1"/>
    <property type="gene ID" value="RSKR_0000007500"/>
</dbReference>
<proteinExistence type="predicted"/>